<dbReference type="PANTHER" id="PTHR30572">
    <property type="entry name" value="MEMBRANE COMPONENT OF TRANSPORTER-RELATED"/>
    <property type="match status" value="1"/>
</dbReference>
<protein>
    <submittedName>
        <fullName evidence="9">ABC transporter permease</fullName>
    </submittedName>
</protein>
<dbReference type="InterPro" id="IPR003838">
    <property type="entry name" value="ABC3_permease_C"/>
</dbReference>
<proteinExistence type="inferred from homology"/>
<evidence type="ECO:0000256" key="5">
    <source>
        <dbReference type="ARBA" id="ARBA00023136"/>
    </source>
</evidence>
<comment type="subcellular location">
    <subcellularLocation>
        <location evidence="1">Cell membrane</location>
        <topology evidence="1">Multi-pass membrane protein</topology>
    </subcellularLocation>
</comment>
<accession>A0A2G7HDC1</accession>
<feature type="transmembrane region" description="Helical" evidence="7">
    <location>
        <begin position="807"/>
        <end position="830"/>
    </location>
</feature>
<keyword evidence="3 7" id="KW-0812">Transmembrane</keyword>
<evidence type="ECO:0000256" key="2">
    <source>
        <dbReference type="ARBA" id="ARBA00022475"/>
    </source>
</evidence>
<evidence type="ECO:0000256" key="4">
    <source>
        <dbReference type="ARBA" id="ARBA00022989"/>
    </source>
</evidence>
<feature type="domain" description="ABC3 transporter permease C-terminal" evidence="8">
    <location>
        <begin position="764"/>
        <end position="880"/>
    </location>
</feature>
<keyword evidence="2" id="KW-1003">Cell membrane</keyword>
<dbReference type="Proteomes" id="UP000231322">
    <property type="component" value="Unassembled WGS sequence"/>
</dbReference>
<feature type="transmembrane region" description="Helical" evidence="7">
    <location>
        <begin position="293"/>
        <end position="313"/>
    </location>
</feature>
<comment type="caution">
    <text evidence="9">The sequence shown here is derived from an EMBL/GenBank/DDBJ whole genome shotgun (WGS) entry which is preliminary data.</text>
</comment>
<feature type="transmembrane region" description="Helical" evidence="7">
    <location>
        <begin position="384"/>
        <end position="407"/>
    </location>
</feature>
<keyword evidence="5 7" id="KW-0472">Membrane</keyword>
<reference evidence="9 10" key="1">
    <citation type="submission" date="2017-10" db="EMBL/GenBank/DDBJ databases">
        <title>Reclassification of Eubacterium combesii and discrepancies in the nomenclature of botulinum neurotoxin producing clostridia. Request for an Opinion.</title>
        <authorList>
            <person name="Dobritsa A.P."/>
            <person name="Kutumbaka K.K."/>
            <person name="Samadpour M."/>
        </authorList>
    </citation>
    <scope>NUCLEOTIDE SEQUENCE [LARGE SCALE GENOMIC DNA]</scope>
    <source>
        <strain evidence="9 10">DSM 20696</strain>
    </source>
</reference>
<evidence type="ECO:0000256" key="3">
    <source>
        <dbReference type="ARBA" id="ARBA00022692"/>
    </source>
</evidence>
<keyword evidence="4 7" id="KW-1133">Transmembrane helix</keyword>
<gene>
    <name evidence="9" type="ORF">CS538_14580</name>
</gene>
<evidence type="ECO:0000313" key="9">
    <source>
        <dbReference type="EMBL" id="PIH03089.1"/>
    </source>
</evidence>
<dbReference type="GO" id="GO:0022857">
    <property type="term" value="F:transmembrane transporter activity"/>
    <property type="evidence" value="ECO:0007669"/>
    <property type="project" value="TreeGrafter"/>
</dbReference>
<sequence length="888" mass="100598">MKSYSEITGRYLKQNKKRTILTIVGIILAISLFSGIGNLFFSMRDGLVTNERKNKGNYEVKYFGVNKDKVNKLSNNFEIKDYGVSKDNNFFILKDDKNKENKSAMDNKPKIINLDFYDNSMLNNVMTINMKEGRKPKAADEIILEKRAKTKFGKKVGDYIEANNIDPEVLVKPLKVDSKITEQSNLQKLQSNEVKSYKIVGYYEKGLSQTSDLYEAKGYLDKNSMKKDENYSFYANLKEKKNKVDVGKKVGSTVGLSEKKEIDEIPEISFNNAVLRLMAEGNDTLLNKDTMSVFIFIATLIIVCTVAVIYNAFNISVAERINQFGVLRSIGATPGKIRKLVFKEAFIMSIIAIPIGIISGYLGIYTTIKLMSNSKRFVFEGLKIGFYKEVILICIVLTLITIILSVLGPAIKASRVSPIDAIRNSSNLKKEKIRRRKGRLIKLIFGIEGAVAYKNIRRNNKRFIITVFSLMISLIMFIIITSMTKMTDEVTKQLISSAPFDAVIQTKESMDEKFISEIKSKDDIKKVYTPKVRRALVYLEKDILNEKYYEKINKDMPKSEKIKGKDYVCLDQVTYSAYDKSSFEEVKNNLADGKIDTEALNNNGVLLINRNEVSKKNGGRVVADITKYKVGDKIRIPRTKDKFYPQMGENKKLDLKGEFKQGVEKGDFIELTIVGILNKDIFNISAAHDSIGLVFSDKCFEKNFGKLPIDSVAINYKNEKAGEKYAGYFEEKAEELQGSYMDLHSLNDQMNSIQKQISVFMYGFIAIITIIGMVNIINTITIGLLLRKSEFATLTAIGMTKSQLNKMVMLEGLLHGIFTSVFGSIISYILYNFLLKQSFNFINFDIKFPIDVFITGILGVIAITLLASIIPLRRLKKMSIVENIRAKE</sequence>
<dbReference type="RefSeq" id="WP_099839924.1">
    <property type="nucleotide sequence ID" value="NZ_PEIK01000013.1"/>
</dbReference>
<dbReference type="AlphaFoldDB" id="A0A2G7HDC1"/>
<evidence type="ECO:0000256" key="7">
    <source>
        <dbReference type="SAM" id="Phobius"/>
    </source>
</evidence>
<dbReference type="Pfam" id="PF02687">
    <property type="entry name" value="FtsX"/>
    <property type="match status" value="2"/>
</dbReference>
<evidence type="ECO:0000256" key="6">
    <source>
        <dbReference type="ARBA" id="ARBA00038076"/>
    </source>
</evidence>
<evidence type="ECO:0000259" key="8">
    <source>
        <dbReference type="Pfam" id="PF02687"/>
    </source>
</evidence>
<evidence type="ECO:0000313" key="10">
    <source>
        <dbReference type="Proteomes" id="UP000231322"/>
    </source>
</evidence>
<dbReference type="InterPro" id="IPR050250">
    <property type="entry name" value="Macrolide_Exporter_MacB"/>
</dbReference>
<feature type="transmembrane region" description="Helical" evidence="7">
    <location>
        <begin position="345"/>
        <end position="364"/>
    </location>
</feature>
<feature type="transmembrane region" description="Helical" evidence="7">
    <location>
        <begin position="463"/>
        <end position="483"/>
    </location>
</feature>
<dbReference type="PANTHER" id="PTHR30572:SF4">
    <property type="entry name" value="ABC TRANSPORTER PERMEASE YTRF"/>
    <property type="match status" value="1"/>
</dbReference>
<organism evidence="9 10">
    <name type="scientific">Clostridium combesii</name>
    <dbReference type="NCBI Taxonomy" id="39481"/>
    <lineage>
        <taxon>Bacteria</taxon>
        <taxon>Bacillati</taxon>
        <taxon>Bacillota</taxon>
        <taxon>Clostridia</taxon>
        <taxon>Eubacteriales</taxon>
        <taxon>Clostridiaceae</taxon>
        <taxon>Clostridium</taxon>
    </lineage>
</organism>
<feature type="transmembrane region" description="Helical" evidence="7">
    <location>
        <begin position="20"/>
        <end position="41"/>
    </location>
</feature>
<keyword evidence="10" id="KW-1185">Reference proteome</keyword>
<feature type="transmembrane region" description="Helical" evidence="7">
    <location>
        <begin position="759"/>
        <end position="786"/>
    </location>
</feature>
<comment type="similarity">
    <text evidence="6">Belongs to the ABC-4 integral membrane protein family.</text>
</comment>
<dbReference type="EMBL" id="PEIK01000013">
    <property type="protein sequence ID" value="PIH03089.1"/>
    <property type="molecule type" value="Genomic_DNA"/>
</dbReference>
<dbReference type="GO" id="GO:0005886">
    <property type="term" value="C:plasma membrane"/>
    <property type="evidence" value="ECO:0007669"/>
    <property type="project" value="UniProtKB-SubCell"/>
</dbReference>
<feature type="domain" description="ABC3 transporter permease C-terminal" evidence="8">
    <location>
        <begin position="295"/>
        <end position="418"/>
    </location>
</feature>
<evidence type="ECO:0000256" key="1">
    <source>
        <dbReference type="ARBA" id="ARBA00004651"/>
    </source>
</evidence>
<feature type="transmembrane region" description="Helical" evidence="7">
    <location>
        <begin position="850"/>
        <end position="870"/>
    </location>
</feature>
<name>A0A2G7HDC1_9CLOT</name>